<reference evidence="3" key="2">
    <citation type="journal article" date="2023" name="BMC Genomics">
        <title>Pest status, molecular evolution, and epigenetic factors derived from the genome assembly of Frankliniella fusca, a thysanopteran phytovirus vector.</title>
        <authorList>
            <person name="Catto M.A."/>
            <person name="Labadie P.E."/>
            <person name="Jacobson A.L."/>
            <person name="Kennedy G.G."/>
            <person name="Srinivasan R."/>
            <person name="Hunt B.G."/>
        </authorList>
    </citation>
    <scope>NUCLEOTIDE SEQUENCE</scope>
    <source>
        <strain evidence="3">PL_HMW_Pooled</strain>
    </source>
</reference>
<dbReference type="InterPro" id="IPR018379">
    <property type="entry name" value="BEN_domain"/>
</dbReference>
<gene>
    <name evidence="3" type="ORF">KUF71_003136</name>
</gene>
<feature type="compositionally biased region" description="Low complexity" evidence="1">
    <location>
        <begin position="337"/>
        <end position="358"/>
    </location>
</feature>
<protein>
    <recommendedName>
        <fullName evidence="2">BEN domain-containing protein</fullName>
    </recommendedName>
</protein>
<evidence type="ECO:0000313" key="3">
    <source>
        <dbReference type="EMBL" id="KAK3908004.1"/>
    </source>
</evidence>
<feature type="region of interest" description="Disordered" evidence="1">
    <location>
        <begin position="95"/>
        <end position="203"/>
    </location>
</feature>
<feature type="compositionally biased region" description="Basic and acidic residues" evidence="1">
    <location>
        <begin position="441"/>
        <end position="451"/>
    </location>
</feature>
<accession>A0AAE1GRR7</accession>
<feature type="region of interest" description="Disordered" evidence="1">
    <location>
        <begin position="222"/>
        <end position="259"/>
    </location>
</feature>
<feature type="region of interest" description="Disordered" evidence="1">
    <location>
        <begin position="279"/>
        <end position="491"/>
    </location>
</feature>
<proteinExistence type="predicted"/>
<feature type="compositionally biased region" description="Low complexity" evidence="1">
    <location>
        <begin position="179"/>
        <end position="199"/>
    </location>
</feature>
<feature type="compositionally biased region" description="Polar residues" evidence="1">
    <location>
        <begin position="164"/>
        <end position="178"/>
    </location>
</feature>
<feature type="compositionally biased region" description="Basic residues" evidence="1">
    <location>
        <begin position="452"/>
        <end position="491"/>
    </location>
</feature>
<dbReference type="PROSITE" id="PS51457">
    <property type="entry name" value="BEN"/>
    <property type="match status" value="1"/>
</dbReference>
<feature type="domain" description="BEN" evidence="2">
    <location>
        <begin position="518"/>
        <end position="637"/>
    </location>
</feature>
<keyword evidence="4" id="KW-1185">Reference proteome</keyword>
<evidence type="ECO:0000259" key="2">
    <source>
        <dbReference type="PROSITE" id="PS51457"/>
    </source>
</evidence>
<evidence type="ECO:0000256" key="1">
    <source>
        <dbReference type="SAM" id="MobiDB-lite"/>
    </source>
</evidence>
<dbReference type="EMBL" id="JAHWGI010000027">
    <property type="protein sequence ID" value="KAK3908004.1"/>
    <property type="molecule type" value="Genomic_DNA"/>
</dbReference>
<dbReference type="GO" id="GO:0003677">
    <property type="term" value="F:DNA binding"/>
    <property type="evidence" value="ECO:0007669"/>
    <property type="project" value="InterPro"/>
</dbReference>
<reference evidence="3" key="1">
    <citation type="submission" date="2021-07" db="EMBL/GenBank/DDBJ databases">
        <authorList>
            <person name="Catto M.A."/>
            <person name="Jacobson A."/>
            <person name="Kennedy G."/>
            <person name="Labadie P."/>
            <person name="Hunt B.G."/>
            <person name="Srinivasan R."/>
        </authorList>
    </citation>
    <scope>NUCLEOTIDE SEQUENCE</scope>
    <source>
        <strain evidence="3">PL_HMW_Pooled</strain>
        <tissue evidence="3">Head</tissue>
    </source>
</reference>
<feature type="compositionally biased region" description="Basic residues" evidence="1">
    <location>
        <begin position="361"/>
        <end position="387"/>
    </location>
</feature>
<sequence>MASTRSSKSKYYLVCAPDGYYCVPTRDMRTADSSNVQVEEQVKFKYGSHTKAGQVTQISYIEDDVIAEMKRLAKSHRPSKDDSFHDDRPRRAAMKQRQFMKGLQQPSSKAAKSSSKEEGTSLDSASESKKERRRKKETTQMVMECEMIGEQQSSTQAVLEDQVATKNSKLSSPAGSNTSKCSLSEASSASINDTSSNSSVDPKGKINRFMAAVDVNKLKQQIEGSDSDNEPGQNVLEENLHSSPERKPALEDPPMIIDSTSPAVSSALFSLNGKCPQPSEDLLLKSPTVKSSLSPHVPSDNVPVGQKFDKTLPSLDSKEVVESVASGSGIRKRSRSKSSSAASSCCGSRSSSCASSSSEGKKHKKSKHKKSKKTKKLKIRKSHKKSRKLDSDDDEDREDNITKNCNMSEDGDDRDKDLTEKHKTGAGDSSRETGEEDEGDDKVKEDSESDVKKKKKKHADKKEKHKKKKKGKKSKKSKKSSKKYKKQRGVKRNLAIYPGKMFLHSSDTPNAILVHEKFPNVFIPKDTLEKIVSNAKSLPLMVKHLIQNVFTKEALTGSTAQGFPNRVQGTKKLRQKDVLPRLDPDGREAILRRFTSYFHLERTLMEQENNKKWRPRVKAKNISQYFSQAVGDEKAQAKYYACDDSSSSSDSSSDSSSSDSSDSSSE</sequence>
<dbReference type="AlphaFoldDB" id="A0AAE1GRR7"/>
<comment type="caution">
    <text evidence="3">The sequence shown here is derived from an EMBL/GenBank/DDBJ whole genome shotgun (WGS) entry which is preliminary data.</text>
</comment>
<evidence type="ECO:0000313" key="4">
    <source>
        <dbReference type="Proteomes" id="UP001219518"/>
    </source>
</evidence>
<name>A0AAE1GRR7_9NEOP</name>
<feature type="compositionally biased region" description="Basic and acidic residues" evidence="1">
    <location>
        <begin position="413"/>
        <end position="433"/>
    </location>
</feature>
<feature type="compositionally biased region" description="Basic and acidic residues" evidence="1">
    <location>
        <begin position="238"/>
        <end position="250"/>
    </location>
</feature>
<feature type="region of interest" description="Disordered" evidence="1">
    <location>
        <begin position="640"/>
        <end position="666"/>
    </location>
</feature>
<organism evidence="3 4">
    <name type="scientific">Frankliniella fusca</name>
    <dbReference type="NCBI Taxonomy" id="407009"/>
    <lineage>
        <taxon>Eukaryota</taxon>
        <taxon>Metazoa</taxon>
        <taxon>Ecdysozoa</taxon>
        <taxon>Arthropoda</taxon>
        <taxon>Hexapoda</taxon>
        <taxon>Insecta</taxon>
        <taxon>Pterygota</taxon>
        <taxon>Neoptera</taxon>
        <taxon>Paraneoptera</taxon>
        <taxon>Thysanoptera</taxon>
        <taxon>Terebrantia</taxon>
        <taxon>Thripoidea</taxon>
        <taxon>Thripidae</taxon>
        <taxon>Frankliniella</taxon>
    </lineage>
</organism>
<feature type="compositionally biased region" description="Low complexity" evidence="1">
    <location>
        <begin position="643"/>
        <end position="666"/>
    </location>
</feature>
<dbReference type="Proteomes" id="UP001219518">
    <property type="component" value="Unassembled WGS sequence"/>
</dbReference>